<keyword evidence="3" id="KW-1185">Reference proteome</keyword>
<feature type="transmembrane region" description="Helical" evidence="1">
    <location>
        <begin position="76"/>
        <end position="95"/>
    </location>
</feature>
<dbReference type="PANTHER" id="PTHR40761:SF1">
    <property type="entry name" value="CONSERVED INTEGRAL MEMBRANE ALANINE VALINE AND LEUCINE RICH PROTEIN-RELATED"/>
    <property type="match status" value="1"/>
</dbReference>
<reference evidence="2 3" key="1">
    <citation type="submission" date="2023-03" db="EMBL/GenBank/DDBJ databases">
        <title>Draft genome sequence of type strain Streptomyces ferralitis JCM 14344.</title>
        <authorList>
            <person name="Klaysubun C."/>
            <person name="Duangmal K."/>
        </authorList>
    </citation>
    <scope>NUCLEOTIDE SEQUENCE [LARGE SCALE GENOMIC DNA]</scope>
    <source>
        <strain evidence="2 3">JCM 14344</strain>
    </source>
</reference>
<protein>
    <submittedName>
        <fullName evidence="2">Uncharacterized protein</fullName>
    </submittedName>
</protein>
<feature type="transmembrane region" description="Helical" evidence="1">
    <location>
        <begin position="162"/>
        <end position="187"/>
    </location>
</feature>
<evidence type="ECO:0000313" key="2">
    <source>
        <dbReference type="EMBL" id="MDF2255777.1"/>
    </source>
</evidence>
<feature type="transmembrane region" description="Helical" evidence="1">
    <location>
        <begin position="193"/>
        <end position="216"/>
    </location>
</feature>
<accession>A0ABT5YVY9</accession>
<comment type="caution">
    <text evidence="2">The sequence shown here is derived from an EMBL/GenBank/DDBJ whole genome shotgun (WGS) entry which is preliminary data.</text>
</comment>
<evidence type="ECO:0000256" key="1">
    <source>
        <dbReference type="SAM" id="Phobius"/>
    </source>
</evidence>
<feature type="transmembrane region" description="Helical" evidence="1">
    <location>
        <begin position="228"/>
        <end position="249"/>
    </location>
</feature>
<dbReference type="SUPFAM" id="SSF103481">
    <property type="entry name" value="Multidrug resistance efflux transporter EmrE"/>
    <property type="match status" value="1"/>
</dbReference>
<dbReference type="Proteomes" id="UP001220022">
    <property type="component" value="Unassembled WGS sequence"/>
</dbReference>
<feature type="transmembrane region" description="Helical" evidence="1">
    <location>
        <begin position="6"/>
        <end position="29"/>
    </location>
</feature>
<feature type="transmembrane region" description="Helical" evidence="1">
    <location>
        <begin position="133"/>
        <end position="155"/>
    </location>
</feature>
<dbReference type="Gene3D" id="1.10.3730.20">
    <property type="match status" value="1"/>
</dbReference>
<gene>
    <name evidence="2" type="ORF">P2L57_08575</name>
</gene>
<organism evidence="2 3">
    <name type="scientific">Streptantibioticus ferralitis</name>
    <dbReference type="NCBI Taxonomy" id="236510"/>
    <lineage>
        <taxon>Bacteria</taxon>
        <taxon>Bacillati</taxon>
        <taxon>Actinomycetota</taxon>
        <taxon>Actinomycetes</taxon>
        <taxon>Kitasatosporales</taxon>
        <taxon>Streptomycetaceae</taxon>
        <taxon>Streptantibioticus</taxon>
    </lineage>
</organism>
<evidence type="ECO:0000313" key="3">
    <source>
        <dbReference type="Proteomes" id="UP001220022"/>
    </source>
</evidence>
<keyword evidence="1" id="KW-1133">Transmembrane helix</keyword>
<keyword evidence="1" id="KW-0472">Membrane</keyword>
<dbReference type="InterPro" id="IPR037185">
    <property type="entry name" value="EmrE-like"/>
</dbReference>
<feature type="transmembrane region" description="Helical" evidence="1">
    <location>
        <begin position="50"/>
        <end position="70"/>
    </location>
</feature>
<dbReference type="EMBL" id="JARHTQ010000004">
    <property type="protein sequence ID" value="MDF2255777.1"/>
    <property type="molecule type" value="Genomic_DNA"/>
</dbReference>
<keyword evidence="1" id="KW-0812">Transmembrane</keyword>
<sequence>MITGLAVTLLSAVFYNIGLLVEKSALSALPALRVRQPLALLRTLFGRPMWLAGFGLMLLGLVCQVVGMALLPITVAQPMLAVGPAIVVAGSALVLKEPLSRADWTALAVIGCSLVMLGLSYDPGAERVGHGDHPGAVLAVALLSGALSIAIFTAAGRTGRAVAYGAAVGLLNGVGGLLGKACAAVVARDGQHALSVLLLTPYPYLVCVFSIAMLFALQIGLQRSRAAILVPAQVVVGNAHVMITGTLIFGEHLPANPVRLALRLTALAVSLTVLAVRNGVPEGRRRHPQVATGE</sequence>
<feature type="transmembrane region" description="Helical" evidence="1">
    <location>
        <begin position="102"/>
        <end position="121"/>
    </location>
</feature>
<name>A0ABT5YVY9_9ACTN</name>
<proteinExistence type="predicted"/>
<dbReference type="RefSeq" id="WP_275810849.1">
    <property type="nucleotide sequence ID" value="NZ_BAAANM010000019.1"/>
</dbReference>
<feature type="transmembrane region" description="Helical" evidence="1">
    <location>
        <begin position="261"/>
        <end position="280"/>
    </location>
</feature>
<dbReference type="PANTHER" id="PTHR40761">
    <property type="entry name" value="CONSERVED INTEGRAL MEMBRANE ALANINE VALINE AND LEUCINE RICH PROTEIN-RELATED"/>
    <property type="match status" value="1"/>
</dbReference>